<dbReference type="PROSITE" id="PS50110">
    <property type="entry name" value="RESPONSE_REGULATORY"/>
    <property type="match status" value="1"/>
</dbReference>
<dbReference type="SUPFAM" id="SSF52172">
    <property type="entry name" value="CheY-like"/>
    <property type="match status" value="1"/>
</dbReference>
<keyword evidence="10" id="KW-1185">Reference proteome</keyword>
<dbReference type="InterPro" id="IPR003661">
    <property type="entry name" value="HisK_dim/P_dom"/>
</dbReference>
<dbReference type="PROSITE" id="PS50109">
    <property type="entry name" value="HIS_KIN"/>
    <property type="match status" value="1"/>
</dbReference>
<dbReference type="InterPro" id="IPR001789">
    <property type="entry name" value="Sig_transdc_resp-reg_receiver"/>
</dbReference>
<dbReference type="InterPro" id="IPR036890">
    <property type="entry name" value="HATPase_C_sf"/>
</dbReference>
<dbReference type="EC" id="2.7.13.3" evidence="2"/>
<dbReference type="SMART" id="SM00448">
    <property type="entry name" value="REC"/>
    <property type="match status" value="1"/>
</dbReference>
<dbReference type="CDD" id="cd00082">
    <property type="entry name" value="HisKA"/>
    <property type="match status" value="1"/>
</dbReference>
<proteinExistence type="predicted"/>
<dbReference type="CDD" id="cd16922">
    <property type="entry name" value="HATPase_EvgS-ArcB-TorS-like"/>
    <property type="match status" value="1"/>
</dbReference>
<dbReference type="SMART" id="SM00387">
    <property type="entry name" value="HATPase_c"/>
    <property type="match status" value="1"/>
</dbReference>
<dbReference type="InterPro" id="IPR004358">
    <property type="entry name" value="Sig_transdc_His_kin-like_C"/>
</dbReference>
<keyword evidence="3 6" id="KW-0597">Phosphoprotein</keyword>
<dbReference type="Proteomes" id="UP000729357">
    <property type="component" value="Unassembled WGS sequence"/>
</dbReference>
<evidence type="ECO:0000313" key="9">
    <source>
        <dbReference type="EMBL" id="KAG9971582.1"/>
    </source>
</evidence>
<evidence type="ECO:0000259" key="8">
    <source>
        <dbReference type="PROSITE" id="PS50110"/>
    </source>
</evidence>
<dbReference type="CDD" id="cd17546">
    <property type="entry name" value="REC_hyHK_CKI1_RcsC-like"/>
    <property type="match status" value="1"/>
</dbReference>
<comment type="catalytic activity">
    <reaction evidence="1">
        <text>ATP + protein L-histidine = ADP + protein N-phospho-L-histidine.</text>
        <dbReference type="EC" id="2.7.13.3"/>
    </reaction>
</comment>
<feature type="domain" description="Response regulatory" evidence="8">
    <location>
        <begin position="411"/>
        <end position="542"/>
    </location>
</feature>
<dbReference type="Gene3D" id="1.10.287.130">
    <property type="match status" value="1"/>
</dbReference>
<dbReference type="InterPro" id="IPR011006">
    <property type="entry name" value="CheY-like_superfamily"/>
</dbReference>
<dbReference type="Pfam" id="PF00512">
    <property type="entry name" value="HisKA"/>
    <property type="match status" value="1"/>
</dbReference>
<dbReference type="InterPro" id="IPR036097">
    <property type="entry name" value="HisK_dim/P_sf"/>
</dbReference>
<organism evidence="9 10">
    <name type="scientific">Aureobasidium melanogenum</name>
    <name type="common">Aureobasidium pullulans var. melanogenum</name>
    <dbReference type="NCBI Taxonomy" id="46634"/>
    <lineage>
        <taxon>Eukaryota</taxon>
        <taxon>Fungi</taxon>
        <taxon>Dikarya</taxon>
        <taxon>Ascomycota</taxon>
        <taxon>Pezizomycotina</taxon>
        <taxon>Dothideomycetes</taxon>
        <taxon>Dothideomycetidae</taxon>
        <taxon>Dothideales</taxon>
        <taxon>Saccotheciaceae</taxon>
        <taxon>Aureobasidium</taxon>
    </lineage>
</organism>
<name>A0A9P8FF64_AURME</name>
<keyword evidence="4" id="KW-0808">Transferase</keyword>
<reference evidence="9" key="1">
    <citation type="journal article" date="2021" name="J Fungi (Basel)">
        <title>Virulence traits and population genomics of the black yeast Aureobasidium melanogenum.</title>
        <authorList>
            <person name="Cernosa A."/>
            <person name="Sun X."/>
            <person name="Gostincar C."/>
            <person name="Fang C."/>
            <person name="Gunde-Cimerman N."/>
            <person name="Song Z."/>
        </authorList>
    </citation>
    <scope>NUCLEOTIDE SEQUENCE</scope>
    <source>
        <strain evidence="9">EXF-9298</strain>
    </source>
</reference>
<dbReference type="PANTHER" id="PTHR43047">
    <property type="entry name" value="TWO-COMPONENT HISTIDINE PROTEIN KINASE"/>
    <property type="match status" value="1"/>
</dbReference>
<dbReference type="InterPro" id="IPR003594">
    <property type="entry name" value="HATPase_dom"/>
</dbReference>
<dbReference type="Pfam" id="PF02518">
    <property type="entry name" value="HATPase_c"/>
    <property type="match status" value="1"/>
</dbReference>
<protein>
    <recommendedName>
        <fullName evidence="2">histidine kinase</fullName>
        <ecNumber evidence="2">2.7.13.3</ecNumber>
    </recommendedName>
</protein>
<dbReference type="EMBL" id="JAHFXS010002597">
    <property type="protein sequence ID" value="KAG9971582.1"/>
    <property type="molecule type" value="Genomic_DNA"/>
</dbReference>
<feature type="domain" description="Histidine kinase" evidence="7">
    <location>
        <begin position="70"/>
        <end position="342"/>
    </location>
</feature>
<dbReference type="SUPFAM" id="SSF47384">
    <property type="entry name" value="Homodimeric domain of signal transducing histidine kinase"/>
    <property type="match status" value="1"/>
</dbReference>
<keyword evidence="5 9" id="KW-0418">Kinase</keyword>
<evidence type="ECO:0000256" key="6">
    <source>
        <dbReference type="PROSITE-ProRule" id="PRU00169"/>
    </source>
</evidence>
<feature type="non-terminal residue" evidence="9">
    <location>
        <position position="1"/>
    </location>
</feature>
<evidence type="ECO:0000313" key="10">
    <source>
        <dbReference type="Proteomes" id="UP000729357"/>
    </source>
</evidence>
<dbReference type="InterPro" id="IPR005467">
    <property type="entry name" value="His_kinase_dom"/>
</dbReference>
<evidence type="ECO:0000256" key="5">
    <source>
        <dbReference type="ARBA" id="ARBA00022777"/>
    </source>
</evidence>
<evidence type="ECO:0000256" key="3">
    <source>
        <dbReference type="ARBA" id="ARBA00022553"/>
    </source>
</evidence>
<evidence type="ECO:0000256" key="4">
    <source>
        <dbReference type="ARBA" id="ARBA00022679"/>
    </source>
</evidence>
<dbReference type="SUPFAM" id="SSF55874">
    <property type="entry name" value="ATPase domain of HSP90 chaperone/DNA topoisomerase II/histidine kinase"/>
    <property type="match status" value="1"/>
</dbReference>
<reference evidence="9" key="2">
    <citation type="submission" date="2021-08" db="EMBL/GenBank/DDBJ databases">
        <authorList>
            <person name="Gostincar C."/>
            <person name="Sun X."/>
            <person name="Song Z."/>
            <person name="Gunde-Cimerman N."/>
        </authorList>
    </citation>
    <scope>NUCLEOTIDE SEQUENCE</scope>
    <source>
        <strain evidence="9">EXF-9298</strain>
    </source>
</reference>
<sequence>MKRLWNPPFGSPVPATVLISAVPYMEDGEIKSIMACMTEVSRLKWAEAWQARAAQEAEEAKRQQSEFTDAISHEVRNPLTAMLQLANSIYGSLEDYKEKENSAEEYLHIIQENIEAAKTIIFCASHQKKVLDDVLILSKMDFMLLTLSPSPSQPLDLINNAVNMLQANISAADIEMKVEAHESIPELEISWVMCDPLRVTQILINLLSNAIKFTRLERHRRVTLRYGASLEEPRHSFKEGLAWASMKKEHEDVTLGEEWGDGKQIYLSFCVTDTGPGMTEEERAHLFNRFQQASPKTSIKYGGTGLGLYISHTLTEKQNGSVGVSSQPGKGSTFAFYVKARQLSSPPTPSSEPTLQSTQELVLRQLDNTQALKVVKDIAVIKDPEAVEQQKVVSSPQIPQEQTALPEVAYHVLLVEDNLINQAILKKQLTRAGCIVYVANHGLEALETLRRADVWEEAAGAGHKLDIVLMDLEMPVMDGYSASREIRSLEKSGKLTRHVEIIAITANVRKGQVDCALDAGIDAIMAKPFSVSDLLETIKTRLGR</sequence>
<evidence type="ECO:0000259" key="7">
    <source>
        <dbReference type="PROSITE" id="PS50109"/>
    </source>
</evidence>
<gene>
    <name evidence="9" type="ORF">KCU98_g13782</name>
</gene>
<comment type="caution">
    <text evidence="9">The sequence shown here is derived from an EMBL/GenBank/DDBJ whole genome shotgun (WGS) entry which is preliminary data.</text>
</comment>
<dbReference type="Gene3D" id="3.30.565.10">
    <property type="entry name" value="Histidine kinase-like ATPase, C-terminal domain"/>
    <property type="match status" value="1"/>
</dbReference>
<dbReference type="AlphaFoldDB" id="A0A9P8FF64"/>
<accession>A0A9P8FF64</accession>
<dbReference type="GO" id="GO:0000155">
    <property type="term" value="F:phosphorelay sensor kinase activity"/>
    <property type="evidence" value="ECO:0007669"/>
    <property type="project" value="InterPro"/>
</dbReference>
<dbReference type="PRINTS" id="PR00344">
    <property type="entry name" value="BCTRLSENSOR"/>
</dbReference>
<dbReference type="Gene3D" id="3.40.50.2300">
    <property type="match status" value="1"/>
</dbReference>
<dbReference type="Pfam" id="PF00072">
    <property type="entry name" value="Response_reg"/>
    <property type="match status" value="1"/>
</dbReference>
<evidence type="ECO:0000256" key="2">
    <source>
        <dbReference type="ARBA" id="ARBA00012438"/>
    </source>
</evidence>
<evidence type="ECO:0000256" key="1">
    <source>
        <dbReference type="ARBA" id="ARBA00000085"/>
    </source>
</evidence>
<feature type="modified residue" description="4-aspartylphosphate" evidence="6">
    <location>
        <position position="471"/>
    </location>
</feature>